<dbReference type="InterPro" id="IPR029063">
    <property type="entry name" value="SAM-dependent_MTases_sf"/>
</dbReference>
<sequence>MCSTSVDADFDVSGLPCQDMSRSGDRKLRAGTTVAVYMTHAKYHRAKKTPLLLIECTEDLDMGMIEDNYGDSYDLYQLFMSPSDSGHAGSSRYRTYVICAHTERTVCLHDPFMLQAVISRKVSSNIATRPSDYLVATQHEVMLDAESVALQRRIPFEPGNFDLSYLLTAGERQSAKDYCEQYRIKFPGRDPEQDEDFCVYLGDSAKNRLTWSAVSNRIPTFRMNSQSGKTFFPMFKRWMVGKERLASLGFPVHPIMAEAMCAPVVFATDPKRASDLAGNSMHHATCAVAQCIALSCFGPRT</sequence>
<dbReference type="Proteomes" id="UP000654075">
    <property type="component" value="Unassembled WGS sequence"/>
</dbReference>
<comment type="caution">
    <text evidence="1">The sequence shown here is derived from an EMBL/GenBank/DDBJ whole genome shotgun (WGS) entry which is preliminary data.</text>
</comment>
<dbReference type="EMBL" id="CAJNNV010002777">
    <property type="protein sequence ID" value="CAE8587824.1"/>
    <property type="molecule type" value="Genomic_DNA"/>
</dbReference>
<evidence type="ECO:0000313" key="2">
    <source>
        <dbReference type="Proteomes" id="UP000654075"/>
    </source>
</evidence>
<accession>A0A813DIW0</accession>
<evidence type="ECO:0000313" key="1">
    <source>
        <dbReference type="EMBL" id="CAE8587824.1"/>
    </source>
</evidence>
<protein>
    <submittedName>
        <fullName evidence="1">Uncharacterized protein</fullName>
    </submittedName>
</protein>
<dbReference type="OrthoDB" id="407164at2759"/>
<gene>
    <name evidence="1" type="ORF">PGLA1383_LOCUS6651</name>
</gene>
<dbReference type="SUPFAM" id="SSF53335">
    <property type="entry name" value="S-adenosyl-L-methionine-dependent methyltransferases"/>
    <property type="match status" value="1"/>
</dbReference>
<dbReference type="AlphaFoldDB" id="A0A813DIW0"/>
<keyword evidence="2" id="KW-1185">Reference proteome</keyword>
<name>A0A813DIW0_POLGL</name>
<reference evidence="1" key="1">
    <citation type="submission" date="2021-02" db="EMBL/GenBank/DDBJ databases">
        <authorList>
            <person name="Dougan E. K."/>
            <person name="Rhodes N."/>
            <person name="Thang M."/>
            <person name="Chan C."/>
        </authorList>
    </citation>
    <scope>NUCLEOTIDE SEQUENCE</scope>
</reference>
<proteinExistence type="predicted"/>
<organism evidence="1 2">
    <name type="scientific">Polarella glacialis</name>
    <name type="common">Dinoflagellate</name>
    <dbReference type="NCBI Taxonomy" id="89957"/>
    <lineage>
        <taxon>Eukaryota</taxon>
        <taxon>Sar</taxon>
        <taxon>Alveolata</taxon>
        <taxon>Dinophyceae</taxon>
        <taxon>Suessiales</taxon>
        <taxon>Suessiaceae</taxon>
        <taxon>Polarella</taxon>
    </lineage>
</organism>